<accession>A0ABV3X6G4</accession>
<keyword evidence="2" id="KW-0812">Transmembrane</keyword>
<keyword evidence="2" id="KW-0472">Membrane</keyword>
<keyword evidence="2" id="KW-1133">Transmembrane helix</keyword>
<evidence type="ECO:0000256" key="2">
    <source>
        <dbReference type="SAM" id="Phobius"/>
    </source>
</evidence>
<evidence type="ECO:0000313" key="3">
    <source>
        <dbReference type="EMBL" id="MEX5285789.1"/>
    </source>
</evidence>
<evidence type="ECO:0000313" key="4">
    <source>
        <dbReference type="Proteomes" id="UP001559623"/>
    </source>
</evidence>
<gene>
    <name evidence="3" type="ORF">QCO44_09115</name>
</gene>
<feature type="region of interest" description="Disordered" evidence="1">
    <location>
        <begin position="257"/>
        <end position="291"/>
    </location>
</feature>
<feature type="transmembrane region" description="Helical" evidence="2">
    <location>
        <begin position="7"/>
        <end position="33"/>
    </location>
</feature>
<keyword evidence="4" id="KW-1185">Reference proteome</keyword>
<organism evidence="3 4">
    <name type="scientific">Selenomonas sputigena</name>
    <dbReference type="NCBI Taxonomy" id="69823"/>
    <lineage>
        <taxon>Bacteria</taxon>
        <taxon>Bacillati</taxon>
        <taxon>Bacillota</taxon>
        <taxon>Negativicutes</taxon>
        <taxon>Selenomonadales</taxon>
        <taxon>Selenomonadaceae</taxon>
        <taxon>Selenomonas</taxon>
    </lineage>
</organism>
<evidence type="ECO:0000256" key="1">
    <source>
        <dbReference type="SAM" id="MobiDB-lite"/>
    </source>
</evidence>
<reference evidence="3 4" key="1">
    <citation type="submission" date="2023-04" db="EMBL/GenBank/DDBJ databases">
        <title>Genome Sequence of Selenomonas sputigena ATCC 33150.</title>
        <authorList>
            <person name="Miller D.P."/>
            <person name="Anvari S."/>
            <person name="Polson S.W."/>
            <person name="Macdonald M."/>
            <person name="Mcdowell J.V."/>
        </authorList>
    </citation>
    <scope>NUCLEOTIDE SEQUENCE [LARGE SCALE GENOMIC DNA]</scope>
    <source>
        <strain evidence="3 4">ATCC 33150</strain>
    </source>
</reference>
<proteinExistence type="predicted"/>
<dbReference type="EMBL" id="JARVLH010000006">
    <property type="protein sequence ID" value="MEX5285789.1"/>
    <property type="molecule type" value="Genomic_DNA"/>
</dbReference>
<dbReference type="RefSeq" id="WP_368847516.1">
    <property type="nucleotide sequence ID" value="NZ_CP194411.1"/>
</dbReference>
<dbReference type="Proteomes" id="UP001559623">
    <property type="component" value="Unassembled WGS sequence"/>
</dbReference>
<protein>
    <submittedName>
        <fullName evidence="3">Uncharacterized protein</fullName>
    </submittedName>
</protein>
<name>A0ABV3X6G4_9FIRM</name>
<sequence length="291" mass="32641">MKVPKDALLAIGIGFGALCLFIGGTIYGLYYFFTGGCDENSEPYTAYEVRQMMEEEYALPMDLEYLGETVVKDKPWKRVDYSFRDKGRDFVFTVHANVKHMQDPFDVRGGRFWYSDYPSRCLDSLNGKVQRLAQKHGVRFMTPEEKAARPGYDSSEDMILVSNESQLPGAAELFLEIADLYDVGRFGEDGAWRDIAVCYLPPGEDDLDKAQLLEVLLLRGKTDVYEANDISERTLTHSQNPSEPFLHMLINGWEEKDWPAGAGSGSLDDASPAPLQPAPGGSDARRRPSRV</sequence>
<comment type="caution">
    <text evidence="3">The sequence shown here is derived from an EMBL/GenBank/DDBJ whole genome shotgun (WGS) entry which is preliminary data.</text>
</comment>